<evidence type="ECO:0000313" key="2">
    <source>
        <dbReference type="Proteomes" id="UP000288804"/>
    </source>
</evidence>
<proteinExistence type="predicted"/>
<keyword evidence="2" id="KW-1185">Reference proteome</keyword>
<reference evidence="2" key="1">
    <citation type="submission" date="2018-09" db="EMBL/GenBank/DDBJ databases">
        <title>Yersinia hibernicus sp. nov.</title>
        <authorList>
            <person name="Nguyen S.V."/>
            <person name="Mundanda D.M."/>
            <person name="Anes J."/>
            <person name="Fanning S."/>
        </authorList>
    </citation>
    <scope>NUCLEOTIDE SEQUENCE [LARGE SCALE GENOMIC DNA]</scope>
    <source>
        <strain evidence="2">CFS1934</strain>
    </source>
</reference>
<protein>
    <submittedName>
        <fullName evidence="1">Uncharacterized protein</fullName>
    </submittedName>
</protein>
<gene>
    <name evidence="1" type="ORF">D5F51_03870</name>
</gene>
<organism evidence="1 2">
    <name type="scientific">Yersinia hibernica</name>
    <dbReference type="NCBI Taxonomy" id="2339259"/>
    <lineage>
        <taxon>Bacteria</taxon>
        <taxon>Pseudomonadati</taxon>
        <taxon>Pseudomonadota</taxon>
        <taxon>Gammaproteobacteria</taxon>
        <taxon>Enterobacterales</taxon>
        <taxon>Yersiniaceae</taxon>
        <taxon>Yersinia</taxon>
    </lineage>
</organism>
<accession>A0ABX5QXS4</accession>
<dbReference type="EMBL" id="CP032487">
    <property type="protein sequence ID" value="QAX77760.1"/>
    <property type="molecule type" value="Genomic_DNA"/>
</dbReference>
<name>A0ABX5QXS4_9GAMM</name>
<sequence length="83" mass="9442">MFIESLHVIPPKAGFSKVSDSPSITATHKIAKKHNPPHSECYAKQSKISDLKNQIKKPLNLIFKFFMSLEGIRHCHNQLNTPF</sequence>
<dbReference type="Proteomes" id="UP000288804">
    <property type="component" value="Chromosome"/>
</dbReference>
<evidence type="ECO:0000313" key="1">
    <source>
        <dbReference type="EMBL" id="QAX77760.1"/>
    </source>
</evidence>